<proteinExistence type="predicted"/>
<evidence type="ECO:0000256" key="1">
    <source>
        <dbReference type="SAM" id="SignalP"/>
    </source>
</evidence>
<dbReference type="AlphaFoldDB" id="A0A443HW33"/>
<accession>A0A443HW33</accession>
<feature type="chain" id="PRO_5018999753" evidence="1">
    <location>
        <begin position="20"/>
        <end position="122"/>
    </location>
</feature>
<comment type="caution">
    <text evidence="2">The sequence shown here is derived from an EMBL/GenBank/DDBJ whole genome shotgun (WGS) entry which is preliminary data.</text>
</comment>
<gene>
    <name evidence="2" type="ORF">C8Q69DRAFT_229238</name>
</gene>
<reference evidence="2 3" key="1">
    <citation type="journal article" date="2018" name="Front. Microbiol.">
        <title>Genomic and genetic insights into a cosmopolitan fungus, Paecilomyces variotii (Eurotiales).</title>
        <authorList>
            <person name="Urquhart A.S."/>
            <person name="Mondo S.J."/>
            <person name="Makela M.R."/>
            <person name="Hane J.K."/>
            <person name="Wiebenga A."/>
            <person name="He G."/>
            <person name="Mihaltcheva S."/>
            <person name="Pangilinan J."/>
            <person name="Lipzen A."/>
            <person name="Barry K."/>
            <person name="de Vries R.P."/>
            <person name="Grigoriev I.V."/>
            <person name="Idnurm A."/>
        </authorList>
    </citation>
    <scope>NUCLEOTIDE SEQUENCE [LARGE SCALE GENOMIC DNA]</scope>
    <source>
        <strain evidence="2 3">CBS 101075</strain>
    </source>
</reference>
<organism evidence="2 3">
    <name type="scientific">Byssochlamys spectabilis</name>
    <name type="common">Paecilomyces variotii</name>
    <dbReference type="NCBI Taxonomy" id="264951"/>
    <lineage>
        <taxon>Eukaryota</taxon>
        <taxon>Fungi</taxon>
        <taxon>Dikarya</taxon>
        <taxon>Ascomycota</taxon>
        <taxon>Pezizomycotina</taxon>
        <taxon>Eurotiomycetes</taxon>
        <taxon>Eurotiomycetidae</taxon>
        <taxon>Eurotiales</taxon>
        <taxon>Thermoascaceae</taxon>
        <taxon>Paecilomyces</taxon>
    </lineage>
</organism>
<keyword evidence="1" id="KW-0732">Signal</keyword>
<dbReference type="Proteomes" id="UP000283841">
    <property type="component" value="Unassembled WGS sequence"/>
</dbReference>
<protein>
    <submittedName>
        <fullName evidence="2">Uncharacterized protein</fullName>
    </submittedName>
</protein>
<evidence type="ECO:0000313" key="2">
    <source>
        <dbReference type="EMBL" id="RWQ96049.1"/>
    </source>
</evidence>
<name>A0A443HW33_BYSSP</name>
<feature type="signal peptide" evidence="1">
    <location>
        <begin position="1"/>
        <end position="19"/>
    </location>
</feature>
<dbReference type="VEuPathDB" id="FungiDB:C8Q69DRAFT_229238"/>
<sequence>MSLSLGFFLFGIIYGRLRAEGGGISGGLYPKNWRVATVSTAVHSCYSGRCHSAFPQEILKYSAYAGILAGRGHLLDRPRAIRADLHTIRNYSAQMQTFKENGSVKLARWSGESLATRYWMTE</sequence>
<dbReference type="GeneID" id="39595658"/>
<dbReference type="EMBL" id="RCNU01000004">
    <property type="protein sequence ID" value="RWQ96049.1"/>
    <property type="molecule type" value="Genomic_DNA"/>
</dbReference>
<evidence type="ECO:0000313" key="3">
    <source>
        <dbReference type="Proteomes" id="UP000283841"/>
    </source>
</evidence>
<keyword evidence="3" id="KW-1185">Reference proteome</keyword>
<dbReference type="RefSeq" id="XP_028485694.1">
    <property type="nucleotide sequence ID" value="XM_028626381.1"/>
</dbReference>